<evidence type="ECO:0000256" key="19">
    <source>
        <dbReference type="RuleBase" id="RU000304"/>
    </source>
</evidence>
<evidence type="ECO:0000256" key="6">
    <source>
        <dbReference type="ARBA" id="ARBA00022553"/>
    </source>
</evidence>
<feature type="binding site" evidence="18">
    <location>
        <position position="42"/>
    </location>
    <ligand>
        <name>ATP</name>
        <dbReference type="ChEBI" id="CHEBI:30616"/>
    </ligand>
</feature>
<dbReference type="GO" id="GO:0050321">
    <property type="term" value="F:tau-protein kinase activity"/>
    <property type="evidence" value="ECO:0007669"/>
    <property type="project" value="TreeGrafter"/>
</dbReference>
<dbReference type="PANTHER" id="PTHR24346:SF102">
    <property type="entry name" value="TESTIS-SPECIFIC SERINE_THREONINE-PROTEIN KINASE 1"/>
    <property type="match status" value="1"/>
</dbReference>
<keyword evidence="15" id="KW-0744">Spermatogenesis</keyword>
<dbReference type="PROSITE" id="PS00107">
    <property type="entry name" value="PROTEIN_KINASE_ATP"/>
    <property type="match status" value="1"/>
</dbReference>
<dbReference type="OrthoDB" id="541276at2759"/>
<keyword evidence="14" id="KW-0832">Ubl conjugation</keyword>
<feature type="domain" description="Protein kinase" evidence="20">
    <location>
        <begin position="13"/>
        <end position="268"/>
    </location>
</feature>
<accession>A0A8J6FGW1</accession>
<evidence type="ECO:0000256" key="18">
    <source>
        <dbReference type="PROSITE-ProRule" id="PRU10141"/>
    </source>
</evidence>
<dbReference type="PANTHER" id="PTHR24346">
    <property type="entry name" value="MAP/MICROTUBULE AFFINITY-REGULATING KINASE"/>
    <property type="match status" value="1"/>
</dbReference>
<dbReference type="FunFam" id="1.10.510.10:FF:000571">
    <property type="entry name" value="Maternal embryonic leucine zipper kinase"/>
    <property type="match status" value="1"/>
</dbReference>
<dbReference type="Pfam" id="PF00069">
    <property type="entry name" value="Pkinase"/>
    <property type="match status" value="1"/>
</dbReference>
<protein>
    <recommendedName>
        <fullName evidence="3">non-specific serine/threonine protein kinase</fullName>
        <ecNumber evidence="3">2.7.11.1</ecNumber>
    </recommendedName>
</protein>
<evidence type="ECO:0000313" key="22">
    <source>
        <dbReference type="Proteomes" id="UP000770717"/>
    </source>
</evidence>
<comment type="cofactor">
    <cofactor evidence="1">
        <name>Mg(2+)</name>
        <dbReference type="ChEBI" id="CHEBI:18420"/>
    </cofactor>
</comment>
<keyword evidence="11" id="KW-0221">Differentiation</keyword>
<dbReference type="InterPro" id="IPR011009">
    <property type="entry name" value="Kinase-like_dom_sf"/>
</dbReference>
<dbReference type="GO" id="GO:0005737">
    <property type="term" value="C:cytoplasm"/>
    <property type="evidence" value="ECO:0007669"/>
    <property type="project" value="TreeGrafter"/>
</dbReference>
<evidence type="ECO:0000256" key="17">
    <source>
        <dbReference type="ARBA" id="ARBA00048679"/>
    </source>
</evidence>
<evidence type="ECO:0000313" key="21">
    <source>
        <dbReference type="EMBL" id="KAG9486495.1"/>
    </source>
</evidence>
<comment type="catalytic activity">
    <reaction evidence="16">
        <text>L-threonyl-[protein] + ATP = O-phospho-L-threonyl-[protein] + ADP + H(+)</text>
        <dbReference type="Rhea" id="RHEA:46608"/>
        <dbReference type="Rhea" id="RHEA-COMP:11060"/>
        <dbReference type="Rhea" id="RHEA-COMP:11605"/>
        <dbReference type="ChEBI" id="CHEBI:15378"/>
        <dbReference type="ChEBI" id="CHEBI:30013"/>
        <dbReference type="ChEBI" id="CHEBI:30616"/>
        <dbReference type="ChEBI" id="CHEBI:61977"/>
        <dbReference type="ChEBI" id="CHEBI:456216"/>
        <dbReference type="EC" id="2.7.11.1"/>
    </reaction>
</comment>
<dbReference type="InterPro" id="IPR017441">
    <property type="entry name" value="Protein_kinase_ATP_BS"/>
</dbReference>
<dbReference type="GO" id="GO:0035556">
    <property type="term" value="P:intracellular signal transduction"/>
    <property type="evidence" value="ECO:0007669"/>
    <property type="project" value="TreeGrafter"/>
</dbReference>
<evidence type="ECO:0000256" key="9">
    <source>
        <dbReference type="ARBA" id="ARBA00022741"/>
    </source>
</evidence>
<evidence type="ECO:0000256" key="5">
    <source>
        <dbReference type="ARBA" id="ARBA00022527"/>
    </source>
</evidence>
<dbReference type="SMART" id="SM00220">
    <property type="entry name" value="S_TKc"/>
    <property type="match status" value="1"/>
</dbReference>
<proteinExistence type="inferred from homology"/>
<evidence type="ECO:0000256" key="2">
    <source>
        <dbReference type="ARBA" id="ARBA00006692"/>
    </source>
</evidence>
<evidence type="ECO:0000256" key="4">
    <source>
        <dbReference type="ARBA" id="ARBA00022473"/>
    </source>
</evidence>
<dbReference type="AlphaFoldDB" id="A0A8J6FGW1"/>
<sequence length="271" mass="30968">MAAVDDLLRELGYNTLRTIGEGAYSKVKMATSSKYNCKVAIKIIDKRKVPTVYTTKFLPCELDILRKIRHPNIIMAFEFIEISNGLHFIVMELCLTDLLQLVQKADRLSDVNARRLFKQMTKAIKYLHEHHVAHRDLKCENILITSDHNAKITDFSFGIMFPNGSELCTTYCGSPGYASPEVQQHIPYDPRKCDIWSLGIILYVMVIGKMPMFDNGDLRALPRILQVTVMFPEATEVEANCKSLIKDILQYNPNDRPDILTLMKKDWLLAA</sequence>
<dbReference type="GO" id="GO:0000226">
    <property type="term" value="P:microtubule cytoskeleton organization"/>
    <property type="evidence" value="ECO:0007669"/>
    <property type="project" value="TreeGrafter"/>
</dbReference>
<dbReference type="Proteomes" id="UP000770717">
    <property type="component" value="Unassembled WGS sequence"/>
</dbReference>
<gene>
    <name evidence="21" type="ORF">GDO78_006719</name>
</gene>
<evidence type="ECO:0000256" key="7">
    <source>
        <dbReference type="ARBA" id="ARBA00022679"/>
    </source>
</evidence>
<dbReference type="GO" id="GO:0030154">
    <property type="term" value="P:cell differentiation"/>
    <property type="evidence" value="ECO:0007669"/>
    <property type="project" value="UniProtKB-KW"/>
</dbReference>
<dbReference type="GO" id="GO:0000287">
    <property type="term" value="F:magnesium ion binding"/>
    <property type="evidence" value="ECO:0007669"/>
    <property type="project" value="UniProtKB-ARBA"/>
</dbReference>
<evidence type="ECO:0000256" key="16">
    <source>
        <dbReference type="ARBA" id="ARBA00047899"/>
    </source>
</evidence>
<dbReference type="PROSITE" id="PS00108">
    <property type="entry name" value="PROTEIN_KINASE_ST"/>
    <property type="match status" value="1"/>
</dbReference>
<keyword evidence="9 18" id="KW-0547">Nucleotide-binding</keyword>
<evidence type="ECO:0000256" key="15">
    <source>
        <dbReference type="ARBA" id="ARBA00022871"/>
    </source>
</evidence>
<evidence type="ECO:0000256" key="8">
    <source>
        <dbReference type="ARBA" id="ARBA00022723"/>
    </source>
</evidence>
<dbReference type="EMBL" id="WNTK01000003">
    <property type="protein sequence ID" value="KAG9486495.1"/>
    <property type="molecule type" value="Genomic_DNA"/>
</dbReference>
<comment type="similarity">
    <text evidence="2">Belongs to the protein kinase superfamily. CAMK Ser/Thr protein kinase family.</text>
</comment>
<evidence type="ECO:0000256" key="14">
    <source>
        <dbReference type="ARBA" id="ARBA00022843"/>
    </source>
</evidence>
<dbReference type="PROSITE" id="PS50011">
    <property type="entry name" value="PROTEIN_KINASE_DOM"/>
    <property type="match status" value="1"/>
</dbReference>
<keyword evidence="13" id="KW-0460">Magnesium</keyword>
<dbReference type="InterPro" id="IPR008271">
    <property type="entry name" value="Ser/Thr_kinase_AS"/>
</dbReference>
<evidence type="ECO:0000256" key="12">
    <source>
        <dbReference type="ARBA" id="ARBA00022840"/>
    </source>
</evidence>
<dbReference type="GO" id="GO:0007283">
    <property type="term" value="P:spermatogenesis"/>
    <property type="evidence" value="ECO:0007669"/>
    <property type="project" value="UniProtKB-KW"/>
</dbReference>
<keyword evidence="10" id="KW-0418">Kinase</keyword>
<keyword evidence="8" id="KW-0479">Metal-binding</keyword>
<evidence type="ECO:0000256" key="10">
    <source>
        <dbReference type="ARBA" id="ARBA00022777"/>
    </source>
</evidence>
<keyword evidence="22" id="KW-1185">Reference proteome</keyword>
<keyword evidence="6" id="KW-0597">Phosphoprotein</keyword>
<organism evidence="21 22">
    <name type="scientific">Eleutherodactylus coqui</name>
    <name type="common">Puerto Rican coqui</name>
    <dbReference type="NCBI Taxonomy" id="57060"/>
    <lineage>
        <taxon>Eukaryota</taxon>
        <taxon>Metazoa</taxon>
        <taxon>Chordata</taxon>
        <taxon>Craniata</taxon>
        <taxon>Vertebrata</taxon>
        <taxon>Euteleostomi</taxon>
        <taxon>Amphibia</taxon>
        <taxon>Batrachia</taxon>
        <taxon>Anura</taxon>
        <taxon>Neobatrachia</taxon>
        <taxon>Hyloidea</taxon>
        <taxon>Eleutherodactylidae</taxon>
        <taxon>Eleutherodactylinae</taxon>
        <taxon>Eleutherodactylus</taxon>
        <taxon>Eleutherodactylus</taxon>
    </lineage>
</organism>
<evidence type="ECO:0000256" key="11">
    <source>
        <dbReference type="ARBA" id="ARBA00022782"/>
    </source>
</evidence>
<evidence type="ECO:0000259" key="20">
    <source>
        <dbReference type="PROSITE" id="PS50011"/>
    </source>
</evidence>
<dbReference type="Gene3D" id="1.10.510.10">
    <property type="entry name" value="Transferase(Phosphotransferase) domain 1"/>
    <property type="match status" value="1"/>
</dbReference>
<evidence type="ECO:0000256" key="1">
    <source>
        <dbReference type="ARBA" id="ARBA00001946"/>
    </source>
</evidence>
<keyword evidence="4" id="KW-0217">Developmental protein</keyword>
<name>A0A8J6FGW1_ELECQ</name>
<dbReference type="InterPro" id="IPR000719">
    <property type="entry name" value="Prot_kinase_dom"/>
</dbReference>
<reference evidence="21" key="1">
    <citation type="thesis" date="2020" institute="ProQuest LLC" country="789 East Eisenhower Parkway, Ann Arbor, MI, USA">
        <title>Comparative Genomics and Chromosome Evolution.</title>
        <authorList>
            <person name="Mudd A.B."/>
        </authorList>
    </citation>
    <scope>NUCLEOTIDE SEQUENCE</scope>
    <source>
        <strain evidence="21">HN-11 Male</strain>
        <tissue evidence="21">Kidney and liver</tissue>
    </source>
</reference>
<dbReference type="SUPFAM" id="SSF56112">
    <property type="entry name" value="Protein kinase-like (PK-like)"/>
    <property type="match status" value="1"/>
</dbReference>
<dbReference type="EC" id="2.7.11.1" evidence="3"/>
<dbReference type="PIRSF" id="PIRSF000654">
    <property type="entry name" value="Integrin-linked_kinase"/>
    <property type="match status" value="1"/>
</dbReference>
<evidence type="ECO:0000256" key="3">
    <source>
        <dbReference type="ARBA" id="ARBA00012513"/>
    </source>
</evidence>
<dbReference type="GO" id="GO:0005524">
    <property type="term" value="F:ATP binding"/>
    <property type="evidence" value="ECO:0007669"/>
    <property type="project" value="UniProtKB-UniRule"/>
</dbReference>
<evidence type="ECO:0000256" key="13">
    <source>
        <dbReference type="ARBA" id="ARBA00022842"/>
    </source>
</evidence>
<keyword evidence="7" id="KW-0808">Transferase</keyword>
<comment type="catalytic activity">
    <reaction evidence="17">
        <text>L-seryl-[protein] + ATP = O-phospho-L-seryl-[protein] + ADP + H(+)</text>
        <dbReference type="Rhea" id="RHEA:17989"/>
        <dbReference type="Rhea" id="RHEA-COMP:9863"/>
        <dbReference type="Rhea" id="RHEA-COMP:11604"/>
        <dbReference type="ChEBI" id="CHEBI:15378"/>
        <dbReference type="ChEBI" id="CHEBI:29999"/>
        <dbReference type="ChEBI" id="CHEBI:30616"/>
        <dbReference type="ChEBI" id="CHEBI:83421"/>
        <dbReference type="ChEBI" id="CHEBI:456216"/>
        <dbReference type="EC" id="2.7.11.1"/>
    </reaction>
</comment>
<keyword evidence="12 18" id="KW-0067">ATP-binding</keyword>
<comment type="caution">
    <text evidence="21">The sequence shown here is derived from an EMBL/GenBank/DDBJ whole genome shotgun (WGS) entry which is preliminary data.</text>
</comment>
<keyword evidence="5 19" id="KW-0723">Serine/threonine-protein kinase</keyword>